<dbReference type="InterPro" id="IPR001611">
    <property type="entry name" value="Leu-rich_rpt"/>
</dbReference>
<proteinExistence type="predicted"/>
<accession>A0A9W7L0H3</accession>
<evidence type="ECO:0000313" key="6">
    <source>
        <dbReference type="Proteomes" id="UP001165122"/>
    </source>
</evidence>
<dbReference type="PANTHER" id="PTHR15454">
    <property type="entry name" value="NISCHARIN RELATED"/>
    <property type="match status" value="1"/>
</dbReference>
<dbReference type="PANTHER" id="PTHR15454:SF56">
    <property type="entry name" value="PROTEIN PHOSPHATASE 1 REGULATORY SUBUNIT 7-RELATED"/>
    <property type="match status" value="1"/>
</dbReference>
<protein>
    <submittedName>
        <fullName evidence="5">Uncharacterized protein</fullName>
    </submittedName>
</protein>
<dbReference type="Proteomes" id="UP001165122">
    <property type="component" value="Unassembled WGS sequence"/>
</dbReference>
<dbReference type="AlphaFoldDB" id="A0A9W7L0H3"/>
<evidence type="ECO:0000256" key="4">
    <source>
        <dbReference type="SAM" id="MobiDB-lite"/>
    </source>
</evidence>
<feature type="compositionally biased region" description="Polar residues" evidence="4">
    <location>
        <begin position="168"/>
        <end position="179"/>
    </location>
</feature>
<dbReference type="Gene3D" id="3.80.10.10">
    <property type="entry name" value="Ribonuclease Inhibitor"/>
    <property type="match status" value="1"/>
</dbReference>
<sequence length="383" mass="43648">MSSSTHVVPSGILTPSYLTNLLTLSGWSAETIQSLSLTSLSLKTLTYSSSLSGFPPLPSLIILNLRRNNLENLNGLNLEQLPSLECLYVSHNSLNQIPSLKGFNLKELDLRFNPCSLKPGYRGAATQIFSTLKILDLRVVKRRKIVEDEDDVIELLKDEGEVGDENFNRAQNSEPSKTSNHVRKKKERVYSSSESEEESETEENIILKCLTKIEKDVKENSDVMRAFDSEIVKKLDLETFTNAFKENLKIVESAVVNGFASKIVTADMSVGCDLYSRDYEGELMGFKNHFEEELREKNEVIKDLTVVIKSLTESVEGKEKKVEEVERVRGEDVERLKEELRREKEERKREMEVMEKNMGRIVEECKRIVKGKGMEGVSRIWNE</sequence>
<evidence type="ECO:0000256" key="2">
    <source>
        <dbReference type="ARBA" id="ARBA00022737"/>
    </source>
</evidence>
<name>A0A9W7L0H3_9STRA</name>
<dbReference type="InterPro" id="IPR032675">
    <property type="entry name" value="LRR_dom_sf"/>
</dbReference>
<comment type="caution">
    <text evidence="5">The sequence shown here is derived from an EMBL/GenBank/DDBJ whole genome shotgun (WGS) entry which is preliminary data.</text>
</comment>
<dbReference type="EMBL" id="BRXW01000345">
    <property type="protein sequence ID" value="GMI18767.1"/>
    <property type="molecule type" value="Genomic_DNA"/>
</dbReference>
<dbReference type="SUPFAM" id="SSF52058">
    <property type="entry name" value="L domain-like"/>
    <property type="match status" value="1"/>
</dbReference>
<keyword evidence="3" id="KW-0175">Coiled coil</keyword>
<keyword evidence="6" id="KW-1185">Reference proteome</keyword>
<gene>
    <name evidence="5" type="ORF">TrLO_g14388</name>
</gene>
<keyword evidence="2" id="KW-0677">Repeat</keyword>
<organism evidence="5 6">
    <name type="scientific">Triparma laevis f. longispina</name>
    <dbReference type="NCBI Taxonomy" id="1714387"/>
    <lineage>
        <taxon>Eukaryota</taxon>
        <taxon>Sar</taxon>
        <taxon>Stramenopiles</taxon>
        <taxon>Ochrophyta</taxon>
        <taxon>Bolidophyceae</taxon>
        <taxon>Parmales</taxon>
        <taxon>Triparmaceae</taxon>
        <taxon>Triparma</taxon>
    </lineage>
</organism>
<evidence type="ECO:0000256" key="3">
    <source>
        <dbReference type="SAM" id="Coils"/>
    </source>
</evidence>
<dbReference type="GO" id="GO:0005737">
    <property type="term" value="C:cytoplasm"/>
    <property type="evidence" value="ECO:0007669"/>
    <property type="project" value="TreeGrafter"/>
</dbReference>
<dbReference type="PROSITE" id="PS51450">
    <property type="entry name" value="LRR"/>
    <property type="match status" value="2"/>
</dbReference>
<evidence type="ECO:0000256" key="1">
    <source>
        <dbReference type="ARBA" id="ARBA00022614"/>
    </source>
</evidence>
<evidence type="ECO:0000313" key="5">
    <source>
        <dbReference type="EMBL" id="GMI18767.1"/>
    </source>
</evidence>
<reference evidence="6" key="1">
    <citation type="journal article" date="2023" name="Commun. Biol.">
        <title>Genome analysis of Parmales, the sister group of diatoms, reveals the evolutionary specialization of diatoms from phago-mixotrophs to photoautotrophs.</title>
        <authorList>
            <person name="Ban H."/>
            <person name="Sato S."/>
            <person name="Yoshikawa S."/>
            <person name="Yamada K."/>
            <person name="Nakamura Y."/>
            <person name="Ichinomiya M."/>
            <person name="Sato N."/>
            <person name="Blanc-Mathieu R."/>
            <person name="Endo H."/>
            <person name="Kuwata A."/>
            <person name="Ogata H."/>
        </authorList>
    </citation>
    <scope>NUCLEOTIDE SEQUENCE [LARGE SCALE GENOMIC DNA]</scope>
    <source>
        <strain evidence="6">NIES 3700</strain>
    </source>
</reference>
<feature type="coiled-coil region" evidence="3">
    <location>
        <begin position="308"/>
        <end position="364"/>
    </location>
</feature>
<keyword evidence="1" id="KW-0433">Leucine-rich repeat</keyword>
<feature type="region of interest" description="Disordered" evidence="4">
    <location>
        <begin position="164"/>
        <end position="197"/>
    </location>
</feature>